<sequence length="409" mass="45294">MSENSYFSTVMALYINYILQGMAAIILAQNMVPLMGQLNTNAAGISIVISGIGFGRILILYFAGRMSDRYGRKKIVWLGMFSYVIFFGGILISQNMWMATFFTLFAGFANALLDTGTYPALMEAYPEANGFMSVLNKAFISLGQLILPIVVGFLIANNLYFGYSFILCLVALFANIFFMQKRRFPKLSQTSLAVEKEQKATKFNQKPVFLVEGLALTIFGFTSVSTFNIIVLWLPRYAEELAGMAKSSSLMLVSLYSVGSMISVFITAFLIKKWIQPITMILSCSIASLIVLILVILFPTPLGCSIAAFGIGIFSSGGIWQLALAILLEFFPENKGRMTSYYTLMTSFSVMLIPLITGNLSERNILYVFIFNCGITLASVIVAVLVAIRYRKLTNLKKAVEVPSVFQEI</sequence>
<feature type="transmembrane region" description="Helical" evidence="7">
    <location>
        <begin position="75"/>
        <end position="93"/>
    </location>
</feature>
<dbReference type="PROSITE" id="PS00216">
    <property type="entry name" value="SUGAR_TRANSPORT_1"/>
    <property type="match status" value="1"/>
</dbReference>
<dbReference type="InterPro" id="IPR011701">
    <property type="entry name" value="MFS"/>
</dbReference>
<dbReference type="InterPro" id="IPR051788">
    <property type="entry name" value="MFS_Transporter"/>
</dbReference>
<evidence type="ECO:0000313" key="9">
    <source>
        <dbReference type="EMBL" id="MDZ5758917.1"/>
    </source>
</evidence>
<feature type="transmembrane region" description="Helical" evidence="7">
    <location>
        <begin position="161"/>
        <end position="179"/>
    </location>
</feature>
<feature type="transmembrane region" description="Helical" evidence="7">
    <location>
        <begin position="253"/>
        <end position="271"/>
    </location>
</feature>
<feature type="transmembrane region" description="Helical" evidence="7">
    <location>
        <begin position="134"/>
        <end position="155"/>
    </location>
</feature>
<comment type="caution">
    <text evidence="9">The sequence shown here is derived from an EMBL/GenBank/DDBJ whole genome shotgun (WGS) entry which is preliminary data.</text>
</comment>
<dbReference type="PROSITE" id="PS50850">
    <property type="entry name" value="MFS"/>
    <property type="match status" value="1"/>
</dbReference>
<dbReference type="SUPFAM" id="SSF103473">
    <property type="entry name" value="MFS general substrate transporter"/>
    <property type="match status" value="1"/>
</dbReference>
<evidence type="ECO:0000256" key="5">
    <source>
        <dbReference type="ARBA" id="ARBA00022989"/>
    </source>
</evidence>
<dbReference type="RefSeq" id="WP_135056614.1">
    <property type="nucleotide sequence ID" value="NZ_CBCPHT010000001.1"/>
</dbReference>
<evidence type="ECO:0000256" key="3">
    <source>
        <dbReference type="ARBA" id="ARBA00022448"/>
    </source>
</evidence>
<proteinExistence type="inferred from homology"/>
<dbReference type="InterPro" id="IPR005829">
    <property type="entry name" value="Sugar_transporter_CS"/>
</dbReference>
<dbReference type="GeneID" id="83605084"/>
<evidence type="ECO:0000256" key="4">
    <source>
        <dbReference type="ARBA" id="ARBA00022692"/>
    </source>
</evidence>
<feature type="transmembrane region" description="Helical" evidence="7">
    <location>
        <begin position="366"/>
        <end position="388"/>
    </location>
</feature>
<feature type="transmembrane region" description="Helical" evidence="7">
    <location>
        <begin position="306"/>
        <end position="328"/>
    </location>
</feature>
<comment type="similarity">
    <text evidence="2">Belongs to the major facilitator superfamily.</text>
</comment>
<gene>
    <name evidence="9" type="ORF">RAK27_09645</name>
</gene>
<dbReference type="GO" id="GO:0005886">
    <property type="term" value="C:plasma membrane"/>
    <property type="evidence" value="ECO:0007669"/>
    <property type="project" value="UniProtKB-SubCell"/>
</dbReference>
<evidence type="ECO:0000256" key="2">
    <source>
        <dbReference type="ARBA" id="ARBA00008335"/>
    </source>
</evidence>
<dbReference type="InterPro" id="IPR020846">
    <property type="entry name" value="MFS_dom"/>
</dbReference>
<dbReference type="GO" id="GO:0022857">
    <property type="term" value="F:transmembrane transporter activity"/>
    <property type="evidence" value="ECO:0007669"/>
    <property type="project" value="InterPro"/>
</dbReference>
<feature type="transmembrane region" description="Helical" evidence="7">
    <location>
        <begin position="208"/>
        <end position="233"/>
    </location>
</feature>
<dbReference type="PANTHER" id="PTHR23514:SF3">
    <property type="entry name" value="BYPASS OF STOP CODON PROTEIN 6"/>
    <property type="match status" value="1"/>
</dbReference>
<keyword evidence="5 7" id="KW-1133">Transmembrane helix</keyword>
<dbReference type="InterPro" id="IPR036259">
    <property type="entry name" value="MFS_trans_sf"/>
</dbReference>
<protein>
    <submittedName>
        <fullName evidence="9">MFS transporter</fullName>
    </submittedName>
</protein>
<evidence type="ECO:0000256" key="6">
    <source>
        <dbReference type="ARBA" id="ARBA00023136"/>
    </source>
</evidence>
<dbReference type="AlphaFoldDB" id="A0AAW9JR16"/>
<dbReference type="Proteomes" id="UP001290462">
    <property type="component" value="Unassembled WGS sequence"/>
</dbReference>
<organism evidence="9 10">
    <name type="scientific">Carnobacterium maltaromaticum</name>
    <name type="common">Carnobacterium piscicola</name>
    <dbReference type="NCBI Taxonomy" id="2751"/>
    <lineage>
        <taxon>Bacteria</taxon>
        <taxon>Bacillati</taxon>
        <taxon>Bacillota</taxon>
        <taxon>Bacilli</taxon>
        <taxon>Lactobacillales</taxon>
        <taxon>Carnobacteriaceae</taxon>
        <taxon>Carnobacterium</taxon>
    </lineage>
</organism>
<evidence type="ECO:0000256" key="7">
    <source>
        <dbReference type="SAM" id="Phobius"/>
    </source>
</evidence>
<keyword evidence="6 7" id="KW-0472">Membrane</keyword>
<keyword evidence="3" id="KW-0813">Transport</keyword>
<feature type="transmembrane region" description="Helical" evidence="7">
    <location>
        <begin position="12"/>
        <end position="31"/>
    </location>
</feature>
<dbReference type="Pfam" id="PF07690">
    <property type="entry name" value="MFS_1"/>
    <property type="match status" value="1"/>
</dbReference>
<feature type="transmembrane region" description="Helical" evidence="7">
    <location>
        <begin position="43"/>
        <end position="63"/>
    </location>
</feature>
<dbReference type="PANTHER" id="PTHR23514">
    <property type="entry name" value="BYPASS OF STOP CODON PROTEIN 6"/>
    <property type="match status" value="1"/>
</dbReference>
<feature type="transmembrane region" description="Helical" evidence="7">
    <location>
        <begin position="340"/>
        <end position="360"/>
    </location>
</feature>
<dbReference type="EMBL" id="JAVBVO010000003">
    <property type="protein sequence ID" value="MDZ5758917.1"/>
    <property type="molecule type" value="Genomic_DNA"/>
</dbReference>
<keyword evidence="4 7" id="KW-0812">Transmembrane</keyword>
<accession>A0AAW9JR16</accession>
<evidence type="ECO:0000313" key="10">
    <source>
        <dbReference type="Proteomes" id="UP001290462"/>
    </source>
</evidence>
<reference evidence="9" key="1">
    <citation type="submission" date="2023-08" db="EMBL/GenBank/DDBJ databases">
        <title>Genomic characterization of piscicolin 126 produced by Carnobacterium maltaromaticum CM22 strain isolated from salmon (Salmo salar).</title>
        <authorList>
            <person name="Gonzalez-Gragera E."/>
            <person name="Garcia-Lopez J.D."/>
            <person name="Teso-Perez C."/>
            <person name="Gimenez-Hernandez I."/>
            <person name="Peralta-Sanchez J.M."/>
            <person name="Valdivia E."/>
            <person name="Montalban-Lopez M."/>
            <person name="Martin-Platero A.M."/>
            <person name="Banos A."/>
            <person name="Martinez-Bueno M."/>
        </authorList>
    </citation>
    <scope>NUCLEOTIDE SEQUENCE</scope>
    <source>
        <strain evidence="9">CM22</strain>
    </source>
</reference>
<evidence type="ECO:0000259" key="8">
    <source>
        <dbReference type="PROSITE" id="PS50850"/>
    </source>
</evidence>
<feature type="domain" description="Major facilitator superfamily (MFS) profile" evidence="8">
    <location>
        <begin position="9"/>
        <end position="391"/>
    </location>
</feature>
<feature type="transmembrane region" description="Helical" evidence="7">
    <location>
        <begin position="99"/>
        <end position="122"/>
    </location>
</feature>
<comment type="subcellular location">
    <subcellularLocation>
        <location evidence="1">Cell membrane</location>
        <topology evidence="1">Multi-pass membrane protein</topology>
    </subcellularLocation>
</comment>
<feature type="transmembrane region" description="Helical" evidence="7">
    <location>
        <begin position="278"/>
        <end position="300"/>
    </location>
</feature>
<evidence type="ECO:0000256" key="1">
    <source>
        <dbReference type="ARBA" id="ARBA00004651"/>
    </source>
</evidence>
<dbReference type="Gene3D" id="1.20.1250.20">
    <property type="entry name" value="MFS general substrate transporter like domains"/>
    <property type="match status" value="2"/>
</dbReference>
<name>A0AAW9JR16_CARML</name>